<reference evidence="2 3" key="1">
    <citation type="submission" date="2019-10" db="EMBL/GenBank/DDBJ databases">
        <title>Assembly and Annotation for the nematode Trichostrongylus colubriformis.</title>
        <authorList>
            <person name="Martin J."/>
        </authorList>
    </citation>
    <scope>NUCLEOTIDE SEQUENCE [LARGE SCALE GENOMIC DNA]</scope>
    <source>
        <strain evidence="2">G859</strain>
        <tissue evidence="2">Whole worm</tissue>
    </source>
</reference>
<protein>
    <recommendedName>
        <fullName evidence="1">EGF-like domain-containing protein</fullName>
    </recommendedName>
</protein>
<dbReference type="AlphaFoldDB" id="A0AAN8J314"/>
<feature type="non-terminal residue" evidence="2">
    <location>
        <position position="1"/>
    </location>
</feature>
<dbReference type="EMBL" id="WIXE01004424">
    <property type="protein sequence ID" value="KAK5983059.1"/>
    <property type="molecule type" value="Genomic_DNA"/>
</dbReference>
<dbReference type="SMART" id="SM00181">
    <property type="entry name" value="EGF"/>
    <property type="match status" value="1"/>
</dbReference>
<gene>
    <name evidence="2" type="ORF">GCK32_018656</name>
</gene>
<keyword evidence="3" id="KW-1185">Reference proteome</keyword>
<sequence>GFCNYDGTHRHVLAHKIGHDLYGLDVFADFLYFSDYSKGTIERVHKFTGGNRSTVIAGLSHPKGIQIVHPEKWPKKGSGNPCESNSTCAHLCVPSNTRQGYQCLCRDGMRYDDGECVFLSRPSTGSHDIVSVDGGIENPVFEPCEDTPMEPEMEDELAG</sequence>
<proteinExistence type="predicted"/>
<evidence type="ECO:0000313" key="2">
    <source>
        <dbReference type="EMBL" id="KAK5983059.1"/>
    </source>
</evidence>
<dbReference type="PANTHER" id="PTHR46513">
    <property type="entry name" value="VITELLOGENIN RECEPTOR-LIKE PROTEIN-RELATED-RELATED"/>
    <property type="match status" value="1"/>
</dbReference>
<dbReference type="InterPro" id="IPR000742">
    <property type="entry name" value="EGF"/>
</dbReference>
<comment type="caution">
    <text evidence="2">The sequence shown here is derived from an EMBL/GenBank/DDBJ whole genome shotgun (WGS) entry which is preliminary data.</text>
</comment>
<dbReference type="InterPro" id="IPR050778">
    <property type="entry name" value="Cueball_EGF_LRP_Nidogen"/>
</dbReference>
<dbReference type="InterPro" id="IPR011042">
    <property type="entry name" value="6-blade_b-propeller_TolB-like"/>
</dbReference>
<dbReference type="Gene3D" id="2.120.10.30">
    <property type="entry name" value="TolB, C-terminal domain"/>
    <property type="match status" value="1"/>
</dbReference>
<name>A0AAN8J314_TRICO</name>
<dbReference type="PANTHER" id="PTHR46513:SF13">
    <property type="entry name" value="EGF-LIKE DOMAIN-CONTAINING PROTEIN"/>
    <property type="match status" value="1"/>
</dbReference>
<feature type="domain" description="EGF-like" evidence="1">
    <location>
        <begin position="81"/>
        <end position="117"/>
    </location>
</feature>
<accession>A0AAN8J314</accession>
<dbReference type="SUPFAM" id="SSF63825">
    <property type="entry name" value="YWTD domain"/>
    <property type="match status" value="1"/>
</dbReference>
<evidence type="ECO:0000313" key="3">
    <source>
        <dbReference type="Proteomes" id="UP001331761"/>
    </source>
</evidence>
<dbReference type="Proteomes" id="UP001331761">
    <property type="component" value="Unassembled WGS sequence"/>
</dbReference>
<organism evidence="2 3">
    <name type="scientific">Trichostrongylus colubriformis</name>
    <name type="common">Black scour worm</name>
    <dbReference type="NCBI Taxonomy" id="6319"/>
    <lineage>
        <taxon>Eukaryota</taxon>
        <taxon>Metazoa</taxon>
        <taxon>Ecdysozoa</taxon>
        <taxon>Nematoda</taxon>
        <taxon>Chromadorea</taxon>
        <taxon>Rhabditida</taxon>
        <taxon>Rhabditina</taxon>
        <taxon>Rhabditomorpha</taxon>
        <taxon>Strongyloidea</taxon>
        <taxon>Trichostrongylidae</taxon>
        <taxon>Trichostrongylus</taxon>
    </lineage>
</organism>
<evidence type="ECO:0000259" key="1">
    <source>
        <dbReference type="SMART" id="SM00181"/>
    </source>
</evidence>